<evidence type="ECO:0000256" key="3">
    <source>
        <dbReference type="ARBA" id="ARBA00022475"/>
    </source>
</evidence>
<comment type="subunit">
    <text evidence="9">The complex comprises the extracytoplasmic solute receptor protein and the two transmembrane proteins.</text>
</comment>
<sequence>MRQRILFLCSILDRFASAVCVLAASILVAAVLAIVVLRYGFGTGFIRLQELAGYAFAVLLIFAIPVCLARDGHVRVEILSEALGDRYLAWADRVALVLFLVPVFGLVVWAYWPELAYSWSIREGSVETGGLGGLFIVKTALPVAAALTIAQGIAAVLRPRRAGAAHSGQDAL</sequence>
<feature type="transmembrane region" description="Helical" evidence="9">
    <location>
        <begin position="12"/>
        <end position="39"/>
    </location>
</feature>
<evidence type="ECO:0000256" key="5">
    <source>
        <dbReference type="ARBA" id="ARBA00022692"/>
    </source>
</evidence>
<dbReference type="Proteomes" id="UP000509367">
    <property type="component" value="Chromosome"/>
</dbReference>
<dbReference type="PANTHER" id="PTHR35011">
    <property type="entry name" value="2,3-DIKETO-L-GULONATE TRAP TRANSPORTER SMALL PERMEASE PROTEIN YIAM"/>
    <property type="match status" value="1"/>
</dbReference>
<dbReference type="InterPro" id="IPR055348">
    <property type="entry name" value="DctQ"/>
</dbReference>
<keyword evidence="4 9" id="KW-0997">Cell inner membrane</keyword>
<gene>
    <name evidence="11" type="ORF">HTY61_02330</name>
</gene>
<dbReference type="KEGG" id="orm:HTY61_02330"/>
<keyword evidence="5 9" id="KW-0812">Transmembrane</keyword>
<reference evidence="11 12" key="1">
    <citation type="submission" date="2020-06" db="EMBL/GenBank/DDBJ databases">
        <title>Oricola thermophila sp. nov. isolated from a tidal sediments.</title>
        <authorList>
            <person name="Kwon K.K."/>
            <person name="Yang S.-H."/>
            <person name="Park M.-J."/>
        </authorList>
    </citation>
    <scope>NUCLEOTIDE SEQUENCE [LARGE SCALE GENOMIC DNA]</scope>
    <source>
        <strain evidence="11 12">MEBiC13590</strain>
    </source>
</reference>
<dbReference type="Pfam" id="PF04290">
    <property type="entry name" value="DctQ"/>
    <property type="match status" value="1"/>
</dbReference>
<keyword evidence="2 9" id="KW-0813">Transport</keyword>
<dbReference type="AlphaFoldDB" id="A0A6N1V8V4"/>
<keyword evidence="6 9" id="KW-1133">Transmembrane helix</keyword>
<dbReference type="PANTHER" id="PTHR35011:SF4">
    <property type="entry name" value="SLL1102 PROTEIN"/>
    <property type="match status" value="1"/>
</dbReference>
<evidence type="ECO:0000256" key="9">
    <source>
        <dbReference type="RuleBase" id="RU369079"/>
    </source>
</evidence>
<comment type="subcellular location">
    <subcellularLocation>
        <location evidence="1 9">Cell inner membrane</location>
        <topology evidence="1 9">Multi-pass membrane protein</topology>
    </subcellularLocation>
</comment>
<accession>A0A6N1V8V4</accession>
<dbReference type="RefSeq" id="WP_175275280.1">
    <property type="nucleotide sequence ID" value="NZ_CP054836.1"/>
</dbReference>
<keyword evidence="7 9" id="KW-0472">Membrane</keyword>
<evidence type="ECO:0000256" key="8">
    <source>
        <dbReference type="ARBA" id="ARBA00038436"/>
    </source>
</evidence>
<comment type="function">
    <text evidence="9">Part of the tripartite ATP-independent periplasmic (TRAP) transport system.</text>
</comment>
<comment type="similarity">
    <text evidence="8 9">Belongs to the TRAP transporter small permease family.</text>
</comment>
<dbReference type="EMBL" id="CP054836">
    <property type="protein sequence ID" value="QKV17384.1"/>
    <property type="molecule type" value="Genomic_DNA"/>
</dbReference>
<evidence type="ECO:0000256" key="1">
    <source>
        <dbReference type="ARBA" id="ARBA00004429"/>
    </source>
</evidence>
<protein>
    <recommendedName>
        <fullName evidence="9">TRAP transporter small permease protein</fullName>
    </recommendedName>
</protein>
<feature type="transmembrane region" description="Helical" evidence="9">
    <location>
        <begin position="51"/>
        <end position="69"/>
    </location>
</feature>
<proteinExistence type="inferred from homology"/>
<evidence type="ECO:0000256" key="6">
    <source>
        <dbReference type="ARBA" id="ARBA00022989"/>
    </source>
</evidence>
<feature type="transmembrane region" description="Helical" evidence="9">
    <location>
        <begin position="90"/>
        <end position="112"/>
    </location>
</feature>
<dbReference type="GO" id="GO:0022857">
    <property type="term" value="F:transmembrane transporter activity"/>
    <property type="evidence" value="ECO:0007669"/>
    <property type="project" value="UniProtKB-UniRule"/>
</dbReference>
<evidence type="ECO:0000259" key="10">
    <source>
        <dbReference type="Pfam" id="PF04290"/>
    </source>
</evidence>
<organism evidence="11 12">
    <name type="scientific">Oricola thermophila</name>
    <dbReference type="NCBI Taxonomy" id="2742145"/>
    <lineage>
        <taxon>Bacteria</taxon>
        <taxon>Pseudomonadati</taxon>
        <taxon>Pseudomonadota</taxon>
        <taxon>Alphaproteobacteria</taxon>
        <taxon>Hyphomicrobiales</taxon>
        <taxon>Ahrensiaceae</taxon>
        <taxon>Oricola</taxon>
    </lineage>
</organism>
<evidence type="ECO:0000256" key="7">
    <source>
        <dbReference type="ARBA" id="ARBA00023136"/>
    </source>
</evidence>
<keyword evidence="12" id="KW-1185">Reference proteome</keyword>
<dbReference type="GO" id="GO:0005886">
    <property type="term" value="C:plasma membrane"/>
    <property type="evidence" value="ECO:0007669"/>
    <property type="project" value="UniProtKB-SubCell"/>
</dbReference>
<evidence type="ECO:0000256" key="4">
    <source>
        <dbReference type="ARBA" id="ARBA00022519"/>
    </source>
</evidence>
<evidence type="ECO:0000313" key="12">
    <source>
        <dbReference type="Proteomes" id="UP000509367"/>
    </source>
</evidence>
<feature type="domain" description="Tripartite ATP-independent periplasmic transporters DctQ component" evidence="10">
    <location>
        <begin position="27"/>
        <end position="160"/>
    </location>
</feature>
<feature type="transmembrane region" description="Helical" evidence="9">
    <location>
        <begin position="132"/>
        <end position="157"/>
    </location>
</feature>
<evidence type="ECO:0000256" key="2">
    <source>
        <dbReference type="ARBA" id="ARBA00022448"/>
    </source>
</evidence>
<dbReference type="InterPro" id="IPR007387">
    <property type="entry name" value="TRAP_DctQ"/>
</dbReference>
<name>A0A6N1V8V4_9HYPH</name>
<keyword evidence="3" id="KW-1003">Cell membrane</keyword>
<evidence type="ECO:0000313" key="11">
    <source>
        <dbReference type="EMBL" id="QKV17384.1"/>
    </source>
</evidence>